<keyword evidence="8" id="KW-1015">Disulfide bond</keyword>
<feature type="domain" description="GH18" evidence="16">
    <location>
        <begin position="23"/>
        <end position="398"/>
    </location>
</feature>
<dbReference type="Gene3D" id="2.170.140.10">
    <property type="entry name" value="Chitin binding domain"/>
    <property type="match status" value="1"/>
</dbReference>
<dbReference type="SUPFAM" id="SSF57625">
    <property type="entry name" value="Invertebrate chitin-binding proteins"/>
    <property type="match status" value="1"/>
</dbReference>
<evidence type="ECO:0000256" key="4">
    <source>
        <dbReference type="ARBA" id="ARBA00022669"/>
    </source>
</evidence>
<evidence type="ECO:0000256" key="12">
    <source>
        <dbReference type="RuleBase" id="RU000489"/>
    </source>
</evidence>
<comment type="catalytic activity">
    <reaction evidence="1">
        <text>Random endo-hydrolysis of N-acetyl-beta-D-glucosaminide (1-&gt;4)-beta-linkages in chitin and chitodextrins.</text>
        <dbReference type="EC" id="3.2.1.14"/>
    </reaction>
</comment>
<evidence type="ECO:0000256" key="6">
    <source>
        <dbReference type="ARBA" id="ARBA00022801"/>
    </source>
</evidence>
<comment type="similarity">
    <text evidence="2">Belongs to the glycosyl hydrolase 18 family. Chitinase class II subfamily.</text>
</comment>
<dbReference type="GO" id="GO:0006032">
    <property type="term" value="P:chitin catabolic process"/>
    <property type="evidence" value="ECO:0007669"/>
    <property type="project" value="UniProtKB-KW"/>
</dbReference>
<dbReference type="SMART" id="SM00636">
    <property type="entry name" value="Glyco_18"/>
    <property type="match status" value="1"/>
</dbReference>
<feature type="domain" description="Chitin-binding type-2" evidence="15">
    <location>
        <begin position="433"/>
        <end position="489"/>
    </location>
</feature>
<evidence type="ECO:0000259" key="15">
    <source>
        <dbReference type="PROSITE" id="PS50940"/>
    </source>
</evidence>
<evidence type="ECO:0000256" key="2">
    <source>
        <dbReference type="ARBA" id="ARBA00009121"/>
    </source>
</evidence>
<dbReference type="GO" id="GO:0005576">
    <property type="term" value="C:extracellular region"/>
    <property type="evidence" value="ECO:0007669"/>
    <property type="project" value="InterPro"/>
</dbReference>
<feature type="compositionally biased region" description="Low complexity" evidence="13">
    <location>
        <begin position="419"/>
        <end position="428"/>
    </location>
</feature>
<dbReference type="GO" id="GO:0008843">
    <property type="term" value="F:endochitinase activity"/>
    <property type="evidence" value="ECO:0007669"/>
    <property type="project" value="UniProtKB-EC"/>
</dbReference>
<evidence type="ECO:0000313" key="17">
    <source>
        <dbReference type="EMBL" id="AHL24866.1"/>
    </source>
</evidence>
<keyword evidence="4" id="KW-0147">Chitin-binding</keyword>
<evidence type="ECO:0000256" key="5">
    <source>
        <dbReference type="ARBA" id="ARBA00022729"/>
    </source>
</evidence>
<proteinExistence type="evidence at transcript level"/>
<dbReference type="SUPFAM" id="SSF54556">
    <property type="entry name" value="Chitinase insertion domain"/>
    <property type="match status" value="1"/>
</dbReference>
<feature type="compositionally biased region" description="Pro residues" evidence="13">
    <location>
        <begin position="409"/>
        <end position="418"/>
    </location>
</feature>
<evidence type="ECO:0000256" key="1">
    <source>
        <dbReference type="ARBA" id="ARBA00000822"/>
    </source>
</evidence>
<feature type="chain" id="PRO_5004913069" description="chitinase" evidence="14">
    <location>
        <begin position="20"/>
        <end position="490"/>
    </location>
</feature>
<evidence type="ECO:0000256" key="10">
    <source>
        <dbReference type="ARBA" id="ARBA00023295"/>
    </source>
</evidence>
<reference evidence="17" key="1">
    <citation type="submission" date="2013-12" db="EMBL/GenBank/DDBJ databases">
        <title>Molecular cloning and expression analysis of MnCht1C gene from oriental river pawn (Macrobrachium nipponense).</title>
        <authorList>
            <person name="Zhang S."/>
            <person name="Fu H."/>
        </authorList>
    </citation>
    <scope>NUCLEOTIDE SEQUENCE</scope>
</reference>
<sequence>MWTKVAALLLFGVFVAVQAETPARRTCYYESWGFTRPGEGSYDIEDIPGDLCTHLIYSFCGVSNVTWEVLIIDPELDIEAKGFERFTALKQKYPHLKTTIAMGGWAEGGKKYSQLVSIPERRAGYIRSVVALLNEYNFDGFDLDWEYPGAMDRGGVMADKDNFLKFVLELKAAFEAEGKGWEITAAVPVAKFRLDEGYHVPELCSLLDAVHLMTYDLRGNWCGFADVHSMLYRRPKWDEWSYEKLNVNDGALLWEDFGCPRDKIVIGTPFYGRTYTLGSPDNHGIHAGIKAWEGGGKPGPYTNATGTLAYFEICKMMIDDTQWTPAYDDVGLVPYTYKDDQWVGYEDPDSLKIKMDYIKEMGFLGAMTWAIDQDDFHGWCNKGVNPMMTTIYEGLKDYMVPDAPTVIPPPTLPTPPGPTTTRDPFAPTTTAPPIDCTKQLYWPHEYCDKYYWCVDGVPQLQQCPSPLLWSQPVTMCDWPESVDTSHCKLP</sequence>
<dbReference type="Pfam" id="PF01607">
    <property type="entry name" value="CBM_14"/>
    <property type="match status" value="1"/>
</dbReference>
<feature type="signal peptide" evidence="14">
    <location>
        <begin position="1"/>
        <end position="19"/>
    </location>
</feature>
<dbReference type="InterPro" id="IPR001579">
    <property type="entry name" value="Glyco_hydro_18_chit_AS"/>
</dbReference>
<dbReference type="InterPro" id="IPR050314">
    <property type="entry name" value="Glycosyl_Hydrlase_18"/>
</dbReference>
<protein>
    <recommendedName>
        <fullName evidence="3">chitinase</fullName>
        <ecNumber evidence="3">3.2.1.14</ecNumber>
    </recommendedName>
</protein>
<dbReference type="EC" id="3.2.1.14" evidence="3"/>
<evidence type="ECO:0000256" key="11">
    <source>
        <dbReference type="ARBA" id="ARBA00023326"/>
    </source>
</evidence>
<feature type="region of interest" description="Disordered" evidence="13">
    <location>
        <begin position="409"/>
        <end position="428"/>
    </location>
</feature>
<evidence type="ECO:0000256" key="14">
    <source>
        <dbReference type="SAM" id="SignalP"/>
    </source>
</evidence>
<dbReference type="InterPro" id="IPR001223">
    <property type="entry name" value="Glyco_hydro18_cat"/>
</dbReference>
<organism evidence="17">
    <name type="scientific">Macrobrachium nipponense</name>
    <name type="common">Oriental river shrimp</name>
    <name type="synonym">Palaemon nipponensis</name>
    <dbReference type="NCBI Taxonomy" id="159736"/>
    <lineage>
        <taxon>Eukaryota</taxon>
        <taxon>Metazoa</taxon>
        <taxon>Ecdysozoa</taxon>
        <taxon>Arthropoda</taxon>
        <taxon>Crustacea</taxon>
        <taxon>Multicrustacea</taxon>
        <taxon>Malacostraca</taxon>
        <taxon>Eumalacostraca</taxon>
        <taxon>Eucarida</taxon>
        <taxon>Decapoda</taxon>
        <taxon>Pleocyemata</taxon>
        <taxon>Caridea</taxon>
        <taxon>Palaemonoidea</taxon>
        <taxon>Palaemonidae</taxon>
        <taxon>Macrobrachium</taxon>
    </lineage>
</organism>
<dbReference type="SUPFAM" id="SSF51445">
    <property type="entry name" value="(Trans)glycosidases"/>
    <property type="match status" value="1"/>
</dbReference>
<dbReference type="PANTHER" id="PTHR11177">
    <property type="entry name" value="CHITINASE"/>
    <property type="match status" value="1"/>
</dbReference>
<keyword evidence="10 12" id="KW-0326">Glycosidase</keyword>
<dbReference type="Gene3D" id="3.10.50.10">
    <property type="match status" value="1"/>
</dbReference>
<dbReference type="InterPro" id="IPR036508">
    <property type="entry name" value="Chitin-bd_dom_sf"/>
</dbReference>
<evidence type="ECO:0000256" key="7">
    <source>
        <dbReference type="ARBA" id="ARBA00023024"/>
    </source>
</evidence>
<keyword evidence="5 14" id="KW-0732">Signal</keyword>
<keyword evidence="11" id="KW-0624">Polysaccharide degradation</keyword>
<dbReference type="GO" id="GO:0000272">
    <property type="term" value="P:polysaccharide catabolic process"/>
    <property type="evidence" value="ECO:0007669"/>
    <property type="project" value="UniProtKB-KW"/>
</dbReference>
<evidence type="ECO:0000256" key="13">
    <source>
        <dbReference type="SAM" id="MobiDB-lite"/>
    </source>
</evidence>
<dbReference type="SMR" id="W8PQ98"/>
<keyword evidence="9" id="KW-0119">Carbohydrate metabolism</keyword>
<dbReference type="InterPro" id="IPR017853">
    <property type="entry name" value="GH"/>
</dbReference>
<dbReference type="PANTHER" id="PTHR11177:SF144">
    <property type="entry name" value="CHITINASE 5"/>
    <property type="match status" value="1"/>
</dbReference>
<name>W8PQ98_MACNP</name>
<dbReference type="PROSITE" id="PS51910">
    <property type="entry name" value="GH18_2"/>
    <property type="match status" value="1"/>
</dbReference>
<dbReference type="InterPro" id="IPR002557">
    <property type="entry name" value="Chitin-bd_dom"/>
</dbReference>
<dbReference type="AlphaFoldDB" id="W8PQ98"/>
<dbReference type="InterPro" id="IPR029070">
    <property type="entry name" value="Chitinase_insertion_sf"/>
</dbReference>
<accession>W8PQ98</accession>
<evidence type="ECO:0000256" key="8">
    <source>
        <dbReference type="ARBA" id="ARBA00023157"/>
    </source>
</evidence>
<dbReference type="PROSITE" id="PS50940">
    <property type="entry name" value="CHIT_BIND_II"/>
    <property type="match status" value="1"/>
</dbReference>
<dbReference type="GO" id="GO:0008061">
    <property type="term" value="F:chitin binding"/>
    <property type="evidence" value="ECO:0007669"/>
    <property type="project" value="UniProtKB-KW"/>
</dbReference>
<evidence type="ECO:0000259" key="16">
    <source>
        <dbReference type="PROSITE" id="PS51910"/>
    </source>
</evidence>
<dbReference type="EMBL" id="KF963281">
    <property type="protein sequence ID" value="AHL24866.1"/>
    <property type="molecule type" value="mRNA"/>
</dbReference>
<dbReference type="FunFam" id="3.20.20.80:FF:000144">
    <property type="entry name" value="Chitinase"/>
    <property type="match status" value="1"/>
</dbReference>
<evidence type="ECO:0000256" key="3">
    <source>
        <dbReference type="ARBA" id="ARBA00012729"/>
    </source>
</evidence>
<dbReference type="InterPro" id="IPR011583">
    <property type="entry name" value="Chitinase_II/V-like_cat"/>
</dbReference>
<keyword evidence="6 12" id="KW-0378">Hydrolase</keyword>
<dbReference type="Pfam" id="PF00704">
    <property type="entry name" value="Glyco_hydro_18"/>
    <property type="match status" value="1"/>
</dbReference>
<dbReference type="SMART" id="SM00494">
    <property type="entry name" value="ChtBD2"/>
    <property type="match status" value="1"/>
</dbReference>
<evidence type="ECO:0000256" key="9">
    <source>
        <dbReference type="ARBA" id="ARBA00023277"/>
    </source>
</evidence>
<keyword evidence="7" id="KW-0146">Chitin degradation</keyword>
<dbReference type="FunFam" id="3.10.50.10:FF:000004">
    <property type="entry name" value="Chitinase 5"/>
    <property type="match status" value="1"/>
</dbReference>
<dbReference type="PROSITE" id="PS01095">
    <property type="entry name" value="GH18_1"/>
    <property type="match status" value="1"/>
</dbReference>
<dbReference type="Gene3D" id="3.20.20.80">
    <property type="entry name" value="Glycosidases"/>
    <property type="match status" value="1"/>
</dbReference>